<evidence type="ECO:0000259" key="2">
    <source>
        <dbReference type="Pfam" id="PF13387"/>
    </source>
</evidence>
<dbReference type="EMBL" id="BJTG01000009">
    <property type="protein sequence ID" value="GEJ58974.1"/>
    <property type="molecule type" value="Genomic_DNA"/>
</dbReference>
<keyword evidence="6" id="KW-1185">Reference proteome</keyword>
<dbReference type="InterPro" id="IPR057162">
    <property type="entry name" value="DUF7840"/>
</dbReference>
<evidence type="ECO:0000313" key="5">
    <source>
        <dbReference type="EMBL" id="GEJ58974.1"/>
    </source>
</evidence>
<sequence length="647" mass="69778">MTRLAALLLGAALASTAAAAEPAPPPYLSELLAAARARHLADALAWRRLVHYRAKLLGGVEAAADGPGFYLAPGGKTDPAAELEATLTGFFAPAAPAAPPAPATPPARQHPQCQFPARLAWLSGELGIDRSRLPAPACPRLDEFRARVQARSVTLVFSSYYLNNPASAFGHTFLRLNKTAAPEAAKHFQLLDFGVDYAATVDTGNVLLYAVKGLTGLFHGNWNHYPYFYKVREYADYESRDLWEYDLALTPAETELLVAHLWELGSTWFDYYYLTENCSQGVLGALEAAAPRLELLRHLGLIVLPADTVKALFENPGLVRAVHFRPSIRTQFLARAGALSSRERGALRALIGSPAAPTPGLAPPEEARALDAALDWVDFVHAKELLDARVTPAADVKQRLMARRSTVPVQSQELVIPLAASQQPQLGHGSLRMGVAGGASSRAGPLAVYDFRLALHDLADPPTGYPALAQIEFLPVRVRYEPRHDALHLERALVVDVFSLSDFSRFDPHVTWRAGFGADTIRDAGCPGCLAGVAQLGGGLAQSFLGDAVTAYALTDAELAAAPDLRGLDGRAARLALGPSAGLRLRAGERASLLGEAGWRYLPWAAPRSTFDLRLTGRLHLRRTSLWLEIARRPIETEALLGVSLFL</sequence>
<dbReference type="Proteomes" id="UP000503640">
    <property type="component" value="Unassembled WGS sequence"/>
</dbReference>
<comment type="caution">
    <text evidence="5">The sequence shown here is derived from an EMBL/GenBank/DDBJ whole genome shotgun (WGS) entry which is preliminary data.</text>
</comment>
<evidence type="ECO:0000259" key="3">
    <source>
        <dbReference type="Pfam" id="PF25222"/>
    </source>
</evidence>
<evidence type="ECO:0008006" key="7">
    <source>
        <dbReference type="Google" id="ProtNLM"/>
    </source>
</evidence>
<name>A0A7I9VRB8_9BACT</name>
<feature type="domain" description="DUF7840" evidence="3">
    <location>
        <begin position="422"/>
        <end position="630"/>
    </location>
</feature>
<gene>
    <name evidence="5" type="ORF">AMYX_37150</name>
</gene>
<feature type="domain" description="Lnb N-terminal periplasmic" evidence="2">
    <location>
        <begin position="142"/>
        <end position="314"/>
    </location>
</feature>
<reference evidence="6" key="1">
    <citation type="journal article" date="2020" name="Appl. Environ. Microbiol.">
        <title>Diazotrophic Anaeromyxobacter Isolates from Soils.</title>
        <authorList>
            <person name="Masuda Y."/>
            <person name="Yamanaka H."/>
            <person name="Xu Z.X."/>
            <person name="Shiratori Y."/>
            <person name="Aono T."/>
            <person name="Amachi S."/>
            <person name="Senoo K."/>
            <person name="Itoh H."/>
        </authorList>
    </citation>
    <scope>NUCLEOTIDE SEQUENCE [LARGE SCALE GENOMIC DNA]</scope>
    <source>
        <strain evidence="6">R267</strain>
    </source>
</reference>
<proteinExistence type="predicted"/>
<dbReference type="InterPro" id="IPR025178">
    <property type="entry name" value="Lnb_N"/>
</dbReference>
<evidence type="ECO:0000313" key="6">
    <source>
        <dbReference type="Proteomes" id="UP000503640"/>
    </source>
</evidence>
<accession>A0A7I9VRB8</accession>
<feature type="signal peptide" evidence="1">
    <location>
        <begin position="1"/>
        <end position="19"/>
    </location>
</feature>
<feature type="chain" id="PRO_5029833956" description="DUF4105 domain-containing protein" evidence="1">
    <location>
        <begin position="20"/>
        <end position="647"/>
    </location>
</feature>
<dbReference type="InterPro" id="IPR057165">
    <property type="entry name" value="DUF7843"/>
</dbReference>
<dbReference type="Pfam" id="PF13387">
    <property type="entry name" value="Lnb_N"/>
    <property type="match status" value="1"/>
</dbReference>
<dbReference type="AlphaFoldDB" id="A0A7I9VRB8"/>
<organism evidence="5 6">
    <name type="scientific">Anaeromyxobacter diazotrophicus</name>
    <dbReference type="NCBI Taxonomy" id="2590199"/>
    <lineage>
        <taxon>Bacteria</taxon>
        <taxon>Pseudomonadati</taxon>
        <taxon>Myxococcota</taxon>
        <taxon>Myxococcia</taxon>
        <taxon>Myxococcales</taxon>
        <taxon>Cystobacterineae</taxon>
        <taxon>Anaeromyxobacteraceae</taxon>
        <taxon>Anaeromyxobacter</taxon>
    </lineage>
</organism>
<dbReference type="RefSeq" id="WP_176068003.1">
    <property type="nucleotide sequence ID" value="NZ_BJTG01000009.1"/>
</dbReference>
<evidence type="ECO:0000256" key="1">
    <source>
        <dbReference type="SAM" id="SignalP"/>
    </source>
</evidence>
<dbReference type="Pfam" id="PF25222">
    <property type="entry name" value="DUF7840"/>
    <property type="match status" value="1"/>
</dbReference>
<feature type="domain" description="DUF7843" evidence="4">
    <location>
        <begin position="39"/>
        <end position="123"/>
    </location>
</feature>
<protein>
    <recommendedName>
        <fullName evidence="7">DUF4105 domain-containing protein</fullName>
    </recommendedName>
</protein>
<dbReference type="Pfam" id="PF25225">
    <property type="entry name" value="DUF7843"/>
    <property type="match status" value="1"/>
</dbReference>
<evidence type="ECO:0000259" key="4">
    <source>
        <dbReference type="Pfam" id="PF25225"/>
    </source>
</evidence>
<keyword evidence="1" id="KW-0732">Signal</keyword>